<dbReference type="EMBL" id="DXGI01000315">
    <property type="protein sequence ID" value="HIW79106.1"/>
    <property type="molecule type" value="Genomic_DNA"/>
</dbReference>
<organism evidence="1 2">
    <name type="scientific">Candidatus Bilophila faecipullorum</name>
    <dbReference type="NCBI Taxonomy" id="2838482"/>
    <lineage>
        <taxon>Bacteria</taxon>
        <taxon>Pseudomonadati</taxon>
        <taxon>Thermodesulfobacteriota</taxon>
        <taxon>Desulfovibrionia</taxon>
        <taxon>Desulfovibrionales</taxon>
        <taxon>Desulfovibrionaceae</taxon>
        <taxon>Bilophila</taxon>
    </lineage>
</organism>
<dbReference type="InterPro" id="IPR029063">
    <property type="entry name" value="SAM-dependent_MTases_sf"/>
</dbReference>
<dbReference type="Gene3D" id="3.40.50.150">
    <property type="entry name" value="Vaccinia Virus protein VP39"/>
    <property type="match status" value="1"/>
</dbReference>
<evidence type="ECO:0000313" key="2">
    <source>
        <dbReference type="Proteomes" id="UP000824264"/>
    </source>
</evidence>
<dbReference type="AlphaFoldDB" id="A0A9D1R2U9"/>
<accession>A0A9D1R2U9</accession>
<protein>
    <submittedName>
        <fullName evidence="1">Uncharacterized protein</fullName>
    </submittedName>
</protein>
<sequence length="36" mass="4014">MTALAASQTGRKSINIERSEEYARCTVERLTEEQAA</sequence>
<proteinExistence type="predicted"/>
<comment type="caution">
    <text evidence="1">The sequence shown here is derived from an EMBL/GenBank/DDBJ whole genome shotgun (WGS) entry which is preliminary data.</text>
</comment>
<evidence type="ECO:0000313" key="1">
    <source>
        <dbReference type="EMBL" id="HIW79106.1"/>
    </source>
</evidence>
<name>A0A9D1R2U9_9BACT</name>
<reference evidence="1" key="2">
    <citation type="submission" date="2021-04" db="EMBL/GenBank/DDBJ databases">
        <authorList>
            <person name="Gilroy R."/>
        </authorList>
    </citation>
    <scope>NUCLEOTIDE SEQUENCE</scope>
    <source>
        <strain evidence="1">ChiSxjej5B17-1746</strain>
    </source>
</reference>
<reference evidence="1" key="1">
    <citation type="journal article" date="2021" name="PeerJ">
        <title>Extensive microbial diversity within the chicken gut microbiome revealed by metagenomics and culture.</title>
        <authorList>
            <person name="Gilroy R."/>
            <person name="Ravi A."/>
            <person name="Getino M."/>
            <person name="Pursley I."/>
            <person name="Horton D.L."/>
            <person name="Alikhan N.F."/>
            <person name="Baker D."/>
            <person name="Gharbi K."/>
            <person name="Hall N."/>
            <person name="Watson M."/>
            <person name="Adriaenssens E.M."/>
            <person name="Foster-Nyarko E."/>
            <person name="Jarju S."/>
            <person name="Secka A."/>
            <person name="Antonio M."/>
            <person name="Oren A."/>
            <person name="Chaudhuri R.R."/>
            <person name="La Ragione R."/>
            <person name="Hildebrand F."/>
            <person name="Pallen M.J."/>
        </authorList>
    </citation>
    <scope>NUCLEOTIDE SEQUENCE</scope>
    <source>
        <strain evidence="1">ChiSxjej5B17-1746</strain>
    </source>
</reference>
<dbReference type="Proteomes" id="UP000824264">
    <property type="component" value="Unassembled WGS sequence"/>
</dbReference>
<gene>
    <name evidence="1" type="ORF">H9874_08190</name>
</gene>